<dbReference type="PANTHER" id="PTHR38461:SF1">
    <property type="entry name" value="4-DEOXY-L-THREO-5-HEXOSULOSE-URONATE KETOL-ISOMERASE"/>
    <property type="match status" value="1"/>
</dbReference>
<dbReference type="NCBIfam" id="NF002091">
    <property type="entry name" value="PRK00924.1"/>
    <property type="match status" value="1"/>
</dbReference>
<comment type="function">
    <text evidence="7">Catalyzes the isomerization of 5-dehydro-4-deoxy-D-glucuronate to 3-deoxy-D-glycero-2,5-hexodiulosonate.</text>
</comment>
<dbReference type="InterPro" id="IPR014710">
    <property type="entry name" value="RmlC-like_jellyroll"/>
</dbReference>
<dbReference type="RefSeq" id="WP_106338319.1">
    <property type="nucleotide sequence ID" value="NZ_PVZS01000021.1"/>
</dbReference>
<feature type="binding site" evidence="7">
    <location>
        <position position="199"/>
    </location>
    <ligand>
        <name>Zn(2+)</name>
        <dbReference type="ChEBI" id="CHEBI:29105"/>
    </ligand>
</feature>
<dbReference type="AlphaFoldDB" id="A0A2T1HQ25"/>
<dbReference type="Gene3D" id="2.60.120.520">
    <property type="entry name" value="pectin degrading enzyme 5-keto 4- deoxyuronate isomerase, domain 1"/>
    <property type="match status" value="1"/>
</dbReference>
<dbReference type="GO" id="GO:0008270">
    <property type="term" value="F:zinc ion binding"/>
    <property type="evidence" value="ECO:0007669"/>
    <property type="project" value="UniProtKB-UniRule"/>
</dbReference>
<dbReference type="SUPFAM" id="SSF51182">
    <property type="entry name" value="RmlC-like cupins"/>
    <property type="match status" value="1"/>
</dbReference>
<feature type="binding site" evidence="7">
    <location>
        <position position="197"/>
    </location>
    <ligand>
        <name>Zn(2+)</name>
        <dbReference type="ChEBI" id="CHEBI:29105"/>
    </ligand>
</feature>
<feature type="binding site" evidence="7">
    <location>
        <position position="204"/>
    </location>
    <ligand>
        <name>Zn(2+)</name>
        <dbReference type="ChEBI" id="CHEBI:29105"/>
    </ligand>
</feature>
<gene>
    <name evidence="7" type="primary">kduI</name>
    <name evidence="8" type="ORF">SLNSH_17570</name>
</gene>
<name>A0A2T1HQ25_9HYPH</name>
<evidence type="ECO:0000256" key="3">
    <source>
        <dbReference type="ARBA" id="ARBA00008086"/>
    </source>
</evidence>
<dbReference type="UniPathway" id="UPA00545">
    <property type="reaction ID" value="UER00826"/>
</dbReference>
<feature type="binding site" evidence="7">
    <location>
        <position position="246"/>
    </location>
    <ligand>
        <name>Zn(2+)</name>
        <dbReference type="ChEBI" id="CHEBI:29105"/>
    </ligand>
</feature>
<dbReference type="InterPro" id="IPR011051">
    <property type="entry name" value="RmlC_Cupin_sf"/>
</dbReference>
<dbReference type="GO" id="GO:0045490">
    <property type="term" value="P:pectin catabolic process"/>
    <property type="evidence" value="ECO:0007669"/>
    <property type="project" value="UniProtKB-UniRule"/>
</dbReference>
<dbReference type="InterPro" id="IPR021120">
    <property type="entry name" value="KduI/IolB_isomerase"/>
</dbReference>
<evidence type="ECO:0000256" key="6">
    <source>
        <dbReference type="ARBA" id="ARBA00023235"/>
    </source>
</evidence>
<keyword evidence="9" id="KW-1185">Reference proteome</keyword>
<evidence type="ECO:0000256" key="7">
    <source>
        <dbReference type="HAMAP-Rule" id="MF_00687"/>
    </source>
</evidence>
<comment type="catalytic activity">
    <reaction evidence="1 7">
        <text>5-dehydro-4-deoxy-D-glucuronate = 3-deoxy-D-glycero-2,5-hexodiulosonate</text>
        <dbReference type="Rhea" id="RHEA:23896"/>
        <dbReference type="ChEBI" id="CHEBI:17117"/>
        <dbReference type="ChEBI" id="CHEBI:29071"/>
        <dbReference type="EC" id="5.3.1.17"/>
    </reaction>
</comment>
<evidence type="ECO:0000256" key="1">
    <source>
        <dbReference type="ARBA" id="ARBA00000552"/>
    </source>
</evidence>
<dbReference type="GO" id="GO:0042840">
    <property type="term" value="P:D-glucuronate catabolic process"/>
    <property type="evidence" value="ECO:0007669"/>
    <property type="project" value="TreeGrafter"/>
</dbReference>
<keyword evidence="6 7" id="KW-0413">Isomerase</keyword>
<dbReference type="GO" id="GO:0019698">
    <property type="term" value="P:D-galacturonate catabolic process"/>
    <property type="evidence" value="ECO:0007669"/>
    <property type="project" value="TreeGrafter"/>
</dbReference>
<dbReference type="PIRSF" id="PIRSF006625">
    <property type="entry name" value="KduI"/>
    <property type="match status" value="1"/>
</dbReference>
<dbReference type="HAMAP" id="MF_00687">
    <property type="entry name" value="KduI"/>
    <property type="match status" value="1"/>
</dbReference>
<reference evidence="9" key="1">
    <citation type="submission" date="2018-03" db="EMBL/GenBank/DDBJ databases">
        <authorList>
            <person name="Sun L."/>
            <person name="Liu H."/>
            <person name="Chen W."/>
            <person name="Huang K."/>
            <person name="Liu W."/>
            <person name="Gao X."/>
        </authorList>
    </citation>
    <scope>NUCLEOTIDE SEQUENCE [LARGE SCALE GENOMIC DNA]</scope>
    <source>
        <strain evidence="9">SH9</strain>
    </source>
</reference>
<evidence type="ECO:0000313" key="8">
    <source>
        <dbReference type="EMBL" id="PSC03750.1"/>
    </source>
</evidence>
<dbReference type="GO" id="GO:0008697">
    <property type="term" value="F:4-deoxy-L-threo-5-hexosulose-uronate ketol-isomerase activity"/>
    <property type="evidence" value="ECO:0007669"/>
    <property type="project" value="UniProtKB-UniRule"/>
</dbReference>
<dbReference type="CDD" id="cd20294">
    <property type="entry name" value="cupin_KduI_N"/>
    <property type="match status" value="1"/>
</dbReference>
<dbReference type="EC" id="5.3.1.17" evidence="7"/>
<dbReference type="Gene3D" id="2.60.120.10">
    <property type="entry name" value="Jelly Rolls"/>
    <property type="match status" value="1"/>
</dbReference>
<evidence type="ECO:0000256" key="5">
    <source>
        <dbReference type="ARBA" id="ARBA00022833"/>
    </source>
</evidence>
<evidence type="ECO:0000256" key="4">
    <source>
        <dbReference type="ARBA" id="ARBA00022723"/>
    </source>
</evidence>
<organism evidence="8 9">
    <name type="scientific">Alsobacter soli</name>
    <dbReference type="NCBI Taxonomy" id="2109933"/>
    <lineage>
        <taxon>Bacteria</taxon>
        <taxon>Pseudomonadati</taxon>
        <taxon>Pseudomonadota</taxon>
        <taxon>Alphaproteobacteria</taxon>
        <taxon>Hyphomicrobiales</taxon>
        <taxon>Alsobacteraceae</taxon>
        <taxon>Alsobacter</taxon>
    </lineage>
</organism>
<comment type="similarity">
    <text evidence="3 7">Belongs to the KduI family.</text>
</comment>
<dbReference type="Pfam" id="PF04962">
    <property type="entry name" value="KduI"/>
    <property type="match status" value="1"/>
</dbReference>
<dbReference type="Proteomes" id="UP000239772">
    <property type="component" value="Unassembled WGS sequence"/>
</dbReference>
<dbReference type="EMBL" id="PVZS01000021">
    <property type="protein sequence ID" value="PSC03750.1"/>
    <property type="molecule type" value="Genomic_DNA"/>
</dbReference>
<evidence type="ECO:0000313" key="9">
    <source>
        <dbReference type="Proteomes" id="UP000239772"/>
    </source>
</evidence>
<comment type="caution">
    <text evidence="8">The sequence shown here is derived from an EMBL/GenBank/DDBJ whole genome shotgun (WGS) entry which is preliminary data.</text>
</comment>
<proteinExistence type="inferred from homology"/>
<dbReference type="CDD" id="cd20491">
    <property type="entry name" value="cupin_KduI_C"/>
    <property type="match status" value="1"/>
</dbReference>
<dbReference type="PANTHER" id="PTHR38461">
    <property type="entry name" value="4-DEOXY-L-THREO-5-HEXOSULOSE-URONATE KETOL-ISOMERASE"/>
    <property type="match status" value="1"/>
</dbReference>
<comment type="pathway">
    <text evidence="2 7">Glycan metabolism; pectin degradation; 2-dehydro-3-deoxy-D-gluconate from pectin: step 4/5.</text>
</comment>
<comment type="cofactor">
    <cofactor evidence="7">
        <name>Zn(2+)</name>
        <dbReference type="ChEBI" id="CHEBI:29105"/>
    </cofactor>
    <text evidence="7">Binds 1 zinc ion per subunit.</text>
</comment>
<evidence type="ECO:0000256" key="2">
    <source>
        <dbReference type="ARBA" id="ARBA00005148"/>
    </source>
</evidence>
<dbReference type="InterPro" id="IPR027449">
    <property type="entry name" value="KduI_N"/>
</dbReference>
<protein>
    <recommendedName>
        <fullName evidence="7">4-deoxy-L-threo-5-hexosulose-uronate ketol-isomerase</fullName>
        <ecNumber evidence="7">5.3.1.17</ecNumber>
    </recommendedName>
    <alternativeName>
        <fullName evidence="7">5-keto-4-deoxyuronate isomerase</fullName>
    </alternativeName>
    <alternativeName>
        <fullName evidence="7">DKI isomerase</fullName>
    </alternativeName>
</protein>
<keyword evidence="4 7" id="KW-0479">Metal-binding</keyword>
<sequence length="279" mass="30813">MTEIDVRQASHPEAVRYFDTEELRHHFLVETVFVPGEIALTYSHVDRFVLGGAMPTGAALKLETSKPIGQKTFLAKRELAAINIGGGGRITVDGQAYDIGPRDSLYVGMGADDVRFESLDANAPAKFYLLSAPAHATYPTRKIALEEARKVPLGAETSANKRVIHQIIHPDVLPTCQLVAGMTLFSPGSVWNTMPCHTHDRRSEVYLYFDLPEDQRVFHMMGEPTETRHLVVANEQAILSPGWSIHAGVGTASYGFIWAMAGDNQDFTDMDMVPMSELR</sequence>
<dbReference type="InterPro" id="IPR007045">
    <property type="entry name" value="KduI"/>
</dbReference>
<accession>A0A2T1HQ25</accession>
<keyword evidence="5 7" id="KW-0862">Zinc</keyword>
<dbReference type="OrthoDB" id="9770644at2"/>